<dbReference type="InterPro" id="IPR009003">
    <property type="entry name" value="Peptidase_S1_PA"/>
</dbReference>
<sequence length="413" mass="44852">MSLMMFVTMVMIVSLLVNRVRKISEIDNTHGFQAERSVPGSELINQSPPNFQASVLIMADGIKRKVGEAFRVPEGILTAKHNLIGADRVFLSAGGKEVEVKDEPKELDQDVVLIPYANLAALELGMAKLVKVSVRQQVMVNNGTHVTWGEVHPATAVGYVNYTGSTLPGFSGAPYYIGKRVVGMHTGAGVLNMGYDGAFLHAILTKSRKESEGFSTDAQELYREMAERGQDLEYKVMSNDFYTVRVGGVYKVYSEEEFDEAMSRYNKRRSAGAQYSPENAVPAKVDWEAMKRRLVSVQPAETGSSFTFQDAEAGNGYPPVAPVIRAAGESSASPAMPAPHSVSHAGVQTESLYLPESQGITFGRTLQPALRSAVSRLTSKDLETFATIVQSNQLTTLEARALMGAMVGSLTLQ</sequence>
<evidence type="ECO:0008006" key="3">
    <source>
        <dbReference type="Google" id="ProtNLM"/>
    </source>
</evidence>
<dbReference type="Gene3D" id="2.40.10.10">
    <property type="entry name" value="Trypsin-like serine proteases"/>
    <property type="match status" value="1"/>
</dbReference>
<dbReference type="GO" id="GO:0016787">
    <property type="term" value="F:hydrolase activity"/>
    <property type="evidence" value="ECO:0007669"/>
    <property type="project" value="UniProtKB-KW"/>
</dbReference>
<evidence type="ECO:0000256" key="1">
    <source>
        <dbReference type="ARBA" id="ARBA00022801"/>
    </source>
</evidence>
<dbReference type="InterPro" id="IPR043504">
    <property type="entry name" value="Peptidase_S1_PA_chymotrypsin"/>
</dbReference>
<dbReference type="SUPFAM" id="SSF50494">
    <property type="entry name" value="Trypsin-like serine proteases"/>
    <property type="match status" value="1"/>
</dbReference>
<keyword evidence="1" id="KW-0378">Hydrolase</keyword>
<name>A0A8K1U3Z5_9VIRU</name>
<accession>A0A8K1U3Z5</accession>
<organism evidence="2">
    <name type="scientific">Riboviria sp</name>
    <dbReference type="NCBI Taxonomy" id="2585031"/>
    <lineage>
        <taxon>Viruses</taxon>
        <taxon>Riboviria</taxon>
    </lineage>
</organism>
<proteinExistence type="predicted"/>
<evidence type="ECO:0000313" key="2">
    <source>
        <dbReference type="EMBL" id="UGO57193.1"/>
    </source>
</evidence>
<reference evidence="2" key="1">
    <citation type="submission" date="2020-11" db="EMBL/GenBank/DDBJ databases">
        <title>RNA virus dark matter in the feces of wild birds.</title>
        <authorList>
            <person name="Lu X."/>
            <person name="Yang X.S."/>
            <person name="Zhang W."/>
        </authorList>
    </citation>
    <scope>NUCLEOTIDE SEQUENCE</scope>
    <source>
        <strain evidence="2">EasternCrownedWarbler123con139</strain>
    </source>
</reference>
<protein>
    <recommendedName>
        <fullName evidence="3">Serine protease</fullName>
    </recommendedName>
</protein>
<dbReference type="EMBL" id="MW239235">
    <property type="protein sequence ID" value="UGO57193.1"/>
    <property type="molecule type" value="Genomic_RNA"/>
</dbReference>